<feature type="compositionally biased region" description="Low complexity" evidence="1">
    <location>
        <begin position="1"/>
        <end position="19"/>
    </location>
</feature>
<dbReference type="Proteomes" id="UP000094094">
    <property type="component" value="Chromosome"/>
</dbReference>
<gene>
    <name evidence="2" type="ORF">SL103_29330</name>
</gene>
<reference evidence="2 3" key="1">
    <citation type="submission" date="2016-09" db="EMBL/GenBank/DDBJ databases">
        <title>Complete genome sequencing of Streptomyces lydicus 103 and metabolic pathways analysis of antibiotic biosynthesis.</title>
        <authorList>
            <person name="Jia N."/>
            <person name="Ding M.-Z."/>
            <person name="Gao F."/>
            <person name="Yuan Y.-J."/>
        </authorList>
    </citation>
    <scope>NUCLEOTIDE SEQUENCE [LARGE SCALE GENOMIC DNA]</scope>
    <source>
        <strain evidence="2 3">103</strain>
    </source>
</reference>
<evidence type="ECO:0000256" key="1">
    <source>
        <dbReference type="SAM" id="MobiDB-lite"/>
    </source>
</evidence>
<dbReference type="OrthoDB" id="4281484at2"/>
<dbReference type="AlphaFoldDB" id="A0A1D7VST9"/>
<evidence type="ECO:0000313" key="3">
    <source>
        <dbReference type="Proteomes" id="UP000094094"/>
    </source>
</evidence>
<dbReference type="NCBIfam" id="NF041709">
    <property type="entry name" value="RiPP_phane_YxD"/>
    <property type="match status" value="1"/>
</dbReference>
<proteinExistence type="predicted"/>
<evidence type="ECO:0000313" key="2">
    <source>
        <dbReference type="EMBL" id="AOP49801.1"/>
    </source>
</evidence>
<dbReference type="KEGG" id="slc:SL103_29330"/>
<accession>A0A1D7VST9</accession>
<sequence length="72" mass="7588">MATTPRTERAAAAPSGPSAEPLPDFAGVDVRLLAARTDHAVLGEVATLLLRNWPTGDEAVAYYEDGPGKLLR</sequence>
<name>A0A1D7VST9_9ACTN</name>
<keyword evidence="3" id="KW-1185">Reference proteome</keyword>
<protein>
    <submittedName>
        <fullName evidence="2">Uncharacterized protein</fullName>
    </submittedName>
</protein>
<feature type="region of interest" description="Disordered" evidence="1">
    <location>
        <begin position="1"/>
        <end position="22"/>
    </location>
</feature>
<organism evidence="2 3">
    <name type="scientific">Streptomyces lydicus</name>
    <dbReference type="NCBI Taxonomy" id="47763"/>
    <lineage>
        <taxon>Bacteria</taxon>
        <taxon>Bacillati</taxon>
        <taxon>Actinomycetota</taxon>
        <taxon>Actinomycetes</taxon>
        <taxon>Kitasatosporales</taxon>
        <taxon>Streptomycetaceae</taxon>
        <taxon>Streptomyces</taxon>
    </lineage>
</organism>
<dbReference type="EMBL" id="CP017157">
    <property type="protein sequence ID" value="AOP49801.1"/>
    <property type="molecule type" value="Genomic_DNA"/>
</dbReference>
<dbReference type="RefSeq" id="WP_069571997.1">
    <property type="nucleotide sequence ID" value="NZ_CP017157.1"/>
</dbReference>